<comment type="subcellular location">
    <subcellularLocation>
        <location evidence="1">Cell envelope</location>
    </subcellularLocation>
</comment>
<evidence type="ECO:0000256" key="2">
    <source>
        <dbReference type="ARBA" id="ARBA00022737"/>
    </source>
</evidence>
<feature type="transmembrane region" description="Helical" evidence="5">
    <location>
        <begin position="6"/>
        <end position="25"/>
    </location>
</feature>
<evidence type="ECO:0000259" key="6">
    <source>
        <dbReference type="Pfam" id="PF23914"/>
    </source>
</evidence>
<evidence type="ECO:0000256" key="1">
    <source>
        <dbReference type="ARBA" id="ARBA00004196"/>
    </source>
</evidence>
<accession>A0A1N7JK70</accession>
<feature type="domain" description="Cytochrome c-type biogenesis protein H TPR" evidence="6">
    <location>
        <begin position="141"/>
        <end position="271"/>
    </location>
</feature>
<dbReference type="Pfam" id="PF23914">
    <property type="entry name" value="TPR_CcmH_CycH"/>
    <property type="match status" value="2"/>
</dbReference>
<name>A0A1N7JK70_9PROT</name>
<keyword evidence="5" id="KW-0812">Transmembrane</keyword>
<evidence type="ECO:0000256" key="4">
    <source>
        <dbReference type="ARBA" id="ARBA00022803"/>
    </source>
</evidence>
<keyword evidence="5" id="KW-0472">Membrane</keyword>
<dbReference type="NCBIfam" id="TIGR03142">
    <property type="entry name" value="cytochro_ccmI"/>
    <property type="match status" value="1"/>
</dbReference>
<feature type="transmembrane region" description="Helical" evidence="5">
    <location>
        <begin position="99"/>
        <end position="119"/>
    </location>
</feature>
<dbReference type="InterPro" id="IPR056413">
    <property type="entry name" value="TPR_CcmH_CycH"/>
</dbReference>
<dbReference type="GO" id="GO:0005886">
    <property type="term" value="C:plasma membrane"/>
    <property type="evidence" value="ECO:0007669"/>
    <property type="project" value="TreeGrafter"/>
</dbReference>
<dbReference type="RefSeq" id="WP_076399221.1">
    <property type="nucleotide sequence ID" value="NZ_FTOA01000002.1"/>
</dbReference>
<keyword evidence="2" id="KW-0677">Repeat</keyword>
<dbReference type="InterPro" id="IPR017560">
    <property type="entry name" value="Cyt_c_biogenesis_CcmI"/>
</dbReference>
<dbReference type="OrthoDB" id="9815847at2"/>
<keyword evidence="4" id="KW-0802">TPR repeat</keyword>
<dbReference type="Proteomes" id="UP000185678">
    <property type="component" value="Unassembled WGS sequence"/>
</dbReference>
<gene>
    <name evidence="7" type="ORF">SAMN05421779_102346</name>
</gene>
<dbReference type="SUPFAM" id="SSF48452">
    <property type="entry name" value="TPR-like"/>
    <property type="match status" value="2"/>
</dbReference>
<proteinExistence type="predicted"/>
<organism evidence="7 8">
    <name type="scientific">Insolitispirillum peregrinum</name>
    <dbReference type="NCBI Taxonomy" id="80876"/>
    <lineage>
        <taxon>Bacteria</taxon>
        <taxon>Pseudomonadati</taxon>
        <taxon>Pseudomonadota</taxon>
        <taxon>Alphaproteobacteria</taxon>
        <taxon>Rhodospirillales</taxon>
        <taxon>Novispirillaceae</taxon>
        <taxon>Insolitispirillum</taxon>
    </lineage>
</organism>
<dbReference type="PANTHER" id="PTHR47870">
    <property type="entry name" value="CYTOCHROME C-TYPE BIOGENESIS PROTEIN CCMH"/>
    <property type="match status" value="1"/>
</dbReference>
<evidence type="ECO:0000256" key="5">
    <source>
        <dbReference type="SAM" id="Phobius"/>
    </source>
</evidence>
<evidence type="ECO:0000256" key="3">
    <source>
        <dbReference type="ARBA" id="ARBA00022748"/>
    </source>
</evidence>
<dbReference type="GO" id="GO:0030313">
    <property type="term" value="C:cell envelope"/>
    <property type="evidence" value="ECO:0007669"/>
    <property type="project" value="UniProtKB-SubCell"/>
</dbReference>
<keyword evidence="8" id="KW-1185">Reference proteome</keyword>
<dbReference type="AlphaFoldDB" id="A0A1N7JK70"/>
<keyword evidence="5" id="KW-1133">Transmembrane helix</keyword>
<dbReference type="SMART" id="SM00028">
    <property type="entry name" value="TPR"/>
    <property type="match status" value="5"/>
</dbReference>
<dbReference type="EMBL" id="FTOA01000002">
    <property type="protein sequence ID" value="SIS49700.1"/>
    <property type="molecule type" value="Genomic_DNA"/>
</dbReference>
<protein>
    <submittedName>
        <fullName evidence="7">Cytochrome c-type biogenesis protein CcmH</fullName>
    </submittedName>
</protein>
<dbReference type="InterPro" id="IPR051263">
    <property type="entry name" value="C-type_cytochrome_biogenesis"/>
</dbReference>
<dbReference type="STRING" id="80876.SAMN05421779_102346"/>
<evidence type="ECO:0000313" key="8">
    <source>
        <dbReference type="Proteomes" id="UP000185678"/>
    </source>
</evidence>
<keyword evidence="3" id="KW-0201">Cytochrome c-type biogenesis</keyword>
<sequence length="480" mass="51473">MTVQIVFFVGLAVATVGLFVVWPLLRRPAASAIRADYDLRVYRDQLGEVERDRDRGLLTEAQAEAARVEIQRRMLAADSEARAMAAGQAPLPGHKTRRALAALLAVLVPVGTLVMYGVLGTPGMPDFPFEAQQAKRMGLDEAKMAELKRQEQTLAAAADANPQDQKRWLALAEARAALRESAQALIAFDKAVALGPVAADVWASIGEAQVLASDGAVSEQARAAFVNALRLSRDDARSRYYLGLARVQDGDNRAALAIWRDLSASSPADAPWMGMLRARMGQVARQENLPPMAVKPVHPLDLIDGKATAEVDAGSAMRAEADANRKPGEGFSGDEKQMIGSMVQRLKDRLASQPDDYNGWMQLGRSLTVMKDPAGAVDAYGKAAALKPTEVEPLFNLATSLIDVAEKTGQDQPDPQFFAVVAKAEALAPDSADVLYLGGLAAAIQGDKALAKSKWTRLLSTLPKDGPAYQNLQGQIDSLQ</sequence>
<dbReference type="InterPro" id="IPR019734">
    <property type="entry name" value="TPR_rpt"/>
</dbReference>
<dbReference type="InterPro" id="IPR011990">
    <property type="entry name" value="TPR-like_helical_dom_sf"/>
</dbReference>
<feature type="domain" description="Cytochrome c-type biogenesis protein H TPR" evidence="6">
    <location>
        <begin position="345"/>
        <end position="468"/>
    </location>
</feature>
<evidence type="ECO:0000313" key="7">
    <source>
        <dbReference type="EMBL" id="SIS49700.1"/>
    </source>
</evidence>
<dbReference type="PANTHER" id="PTHR47870:SF1">
    <property type="entry name" value="CYTOCHROME C-TYPE BIOGENESIS PROTEIN CCMH"/>
    <property type="match status" value="1"/>
</dbReference>
<reference evidence="7 8" key="1">
    <citation type="submission" date="2017-01" db="EMBL/GenBank/DDBJ databases">
        <authorList>
            <person name="Mah S.A."/>
            <person name="Swanson W.J."/>
            <person name="Moy G.W."/>
            <person name="Vacquier V.D."/>
        </authorList>
    </citation>
    <scope>NUCLEOTIDE SEQUENCE [LARGE SCALE GENOMIC DNA]</scope>
    <source>
        <strain evidence="7 8">DSM 11589</strain>
    </source>
</reference>
<dbReference type="Gene3D" id="1.25.40.10">
    <property type="entry name" value="Tetratricopeptide repeat domain"/>
    <property type="match status" value="2"/>
</dbReference>
<dbReference type="GO" id="GO:0017004">
    <property type="term" value="P:cytochrome complex assembly"/>
    <property type="evidence" value="ECO:0007669"/>
    <property type="project" value="UniProtKB-KW"/>
</dbReference>